<dbReference type="OrthoDB" id="6688863at2"/>
<dbReference type="InterPro" id="IPR009679">
    <property type="entry name" value="Phage_186_CII-like"/>
</dbReference>
<comment type="caution">
    <text evidence="1">The sequence shown here is derived from an EMBL/GenBank/DDBJ whole genome shotgun (WGS) entry which is preliminary data.</text>
</comment>
<evidence type="ECO:0000313" key="1">
    <source>
        <dbReference type="EMBL" id="KRG43208.1"/>
    </source>
</evidence>
<protein>
    <submittedName>
        <fullName evidence="1">Uncharacterized protein</fullName>
    </submittedName>
</protein>
<organism evidence="1 2">
    <name type="scientific">Stenotrophomonas pictorum JCM 9942</name>
    <dbReference type="NCBI Taxonomy" id="1236960"/>
    <lineage>
        <taxon>Bacteria</taxon>
        <taxon>Pseudomonadati</taxon>
        <taxon>Pseudomonadota</taxon>
        <taxon>Gammaproteobacteria</taxon>
        <taxon>Lysobacterales</taxon>
        <taxon>Lysobacteraceae</taxon>
        <taxon>Stenotrophomonas</taxon>
    </lineage>
</organism>
<dbReference type="AlphaFoldDB" id="A0A0R0ARP6"/>
<reference evidence="1 2" key="1">
    <citation type="submission" date="2015-10" db="EMBL/GenBank/DDBJ databases">
        <title>Genome sequencing and analysis of members of genus Stenotrophomonas.</title>
        <authorList>
            <person name="Patil P.P."/>
            <person name="Midha S."/>
            <person name="Patil P.B."/>
        </authorList>
    </citation>
    <scope>NUCLEOTIDE SEQUENCE [LARGE SCALE GENOMIC DNA]</scope>
    <source>
        <strain evidence="1 2">JCM 9942</strain>
    </source>
</reference>
<sequence length="149" mass="15174">MNVDDAAHAVVHDYPGGSESLGPRAGIGAAVLRSKVNPNAGTHHLTLKEAVRITGLTGDMRILQAFAQECGHIVLAAPGGDDRHASDMAVLELVAAVGGSQGDLFGSIHRALADGELTPAELAAIHDCGQAAMARIAALLQRLGGMVEG</sequence>
<dbReference type="Pfam" id="PF06892">
    <property type="entry name" value="Phage_CP76"/>
    <property type="match status" value="1"/>
</dbReference>
<evidence type="ECO:0000313" key="2">
    <source>
        <dbReference type="Proteomes" id="UP000050836"/>
    </source>
</evidence>
<dbReference type="GO" id="GO:0003677">
    <property type="term" value="F:DNA binding"/>
    <property type="evidence" value="ECO:0007669"/>
    <property type="project" value="InterPro"/>
</dbReference>
<accession>A0A0R0ARP6</accession>
<dbReference type="RefSeq" id="WP_054657768.1">
    <property type="nucleotide sequence ID" value="NZ_BAZI01000036.1"/>
</dbReference>
<dbReference type="Proteomes" id="UP000050836">
    <property type="component" value="Unassembled WGS sequence"/>
</dbReference>
<gene>
    <name evidence="1" type="ORF">ARC78_07525</name>
</gene>
<keyword evidence="2" id="KW-1185">Reference proteome</keyword>
<name>A0A0R0ARP6_9GAMM</name>
<dbReference type="EMBL" id="LLXS01000014">
    <property type="protein sequence ID" value="KRG43208.1"/>
    <property type="molecule type" value="Genomic_DNA"/>
</dbReference>
<proteinExistence type="predicted"/>